<dbReference type="Proteomes" id="UP000595296">
    <property type="component" value="Chromosome"/>
</dbReference>
<organism evidence="1 2">
    <name type="scientific">Rickettsia tillamookensis</name>
    <dbReference type="NCBI Taxonomy" id="2761623"/>
    <lineage>
        <taxon>Bacteria</taxon>
        <taxon>Pseudomonadati</taxon>
        <taxon>Pseudomonadota</taxon>
        <taxon>Alphaproteobacteria</taxon>
        <taxon>Rickettsiales</taxon>
        <taxon>Rickettsiaceae</taxon>
        <taxon>Rickettsieae</taxon>
        <taxon>Rickettsia</taxon>
        <taxon>spotted fever group</taxon>
    </lineage>
</organism>
<keyword evidence="2" id="KW-1185">Reference proteome</keyword>
<dbReference type="EMBL" id="CP060138">
    <property type="protein sequence ID" value="QQV74544.1"/>
    <property type="molecule type" value="Genomic_DNA"/>
</dbReference>
<proteinExistence type="predicted"/>
<sequence>MRTIDNDGTGNNDGSFSLVGGAAIVGGPISDYFDFRVTSFTKHSEPGMTHMLGFTKPISEGNDIINNSATLEEELQENETIKVSEGTSIKIDHINTKINKKLLLEPDSKVVIVDARLIYENLSNTSITIDLPRDLDDRVNTLGSKDGEIIAFYDIQ</sequence>
<gene>
    <name evidence="1" type="ORF">H6P87_00078</name>
</gene>
<protein>
    <submittedName>
        <fullName evidence="1">Uncharacterized protein</fullName>
    </submittedName>
</protein>
<name>A0A9E6SPW7_9RICK</name>
<evidence type="ECO:0000313" key="2">
    <source>
        <dbReference type="Proteomes" id="UP000595296"/>
    </source>
</evidence>
<reference evidence="1 2" key="1">
    <citation type="journal article" date="2021" name="Int. J. Syst. Evol. Microbiol.">
        <title>Characterization of a novel transitional group Rickettsia species (Rickettsia tillamookensis sp. nov.) from the western black-legged tick, Ixodes pacificus.</title>
        <authorList>
            <person name="Gauthier D.T."/>
            <person name="Karpathy S.E."/>
            <person name="Grizzard S.L."/>
            <person name="Batra D."/>
            <person name="Rowe L.A."/>
            <person name="Paddock C.D."/>
        </authorList>
    </citation>
    <scope>NUCLEOTIDE SEQUENCE [LARGE SCALE GENOMIC DNA]</scope>
    <source>
        <strain evidence="1 2">Tillamook 23</strain>
    </source>
</reference>
<dbReference type="RefSeq" id="WP_202069586.1">
    <property type="nucleotide sequence ID" value="NZ_CP060138.2"/>
</dbReference>
<evidence type="ECO:0000313" key="1">
    <source>
        <dbReference type="EMBL" id="QQV74544.1"/>
    </source>
</evidence>
<accession>A0A9E6SPW7</accession>